<dbReference type="NCBIfam" id="TIGR04183">
    <property type="entry name" value="Por_Secre_tail"/>
    <property type="match status" value="1"/>
</dbReference>
<evidence type="ECO:0000313" key="4">
    <source>
        <dbReference type="EMBL" id="NLR93400.1"/>
    </source>
</evidence>
<reference evidence="4 5" key="1">
    <citation type="submission" date="2020-04" db="EMBL/GenBank/DDBJ databases">
        <title>Flammeovirga sp. SR4, a novel species isolated from seawater.</title>
        <authorList>
            <person name="Wang X."/>
        </authorList>
    </citation>
    <scope>NUCLEOTIDE SEQUENCE [LARGE SCALE GENOMIC DNA]</scope>
    <source>
        <strain evidence="4 5">SR4</strain>
    </source>
</reference>
<keyword evidence="2" id="KW-0732">Signal</keyword>
<feature type="chain" id="PRO_5031541272" evidence="2">
    <location>
        <begin position="19"/>
        <end position="828"/>
    </location>
</feature>
<evidence type="ECO:0000256" key="1">
    <source>
        <dbReference type="SAM" id="MobiDB-lite"/>
    </source>
</evidence>
<evidence type="ECO:0000313" key="5">
    <source>
        <dbReference type="Proteomes" id="UP000585050"/>
    </source>
</evidence>
<dbReference type="EMBL" id="JABAIL010000006">
    <property type="protein sequence ID" value="NLR93400.1"/>
    <property type="molecule type" value="Genomic_DNA"/>
</dbReference>
<comment type="caution">
    <text evidence="4">The sequence shown here is derived from an EMBL/GenBank/DDBJ whole genome shotgun (WGS) entry which is preliminary data.</text>
</comment>
<sequence length="828" mass="92446">MKTNLILLLLLFNTFCFGQNTVYENDFSGYTVGDNLVDAGEFLLQEMQDPNDEQDVTLVIGEEESNNHLVYDTPGAAVSRNTNIRITQEITFKAGVEYTLTARSKGPFARGLRVINVATDGPAHAETNYTAGNNDELKVLWHNHSLVFTPAEDFVGLIAMFRGWNGELMVDDILLKDNLPLEEEEEEPAPEDEVFYVYTNEFQTYSDGENLLASDFKLDVFQLPELTRTLTVNEESGDKYATLEIEGATASANTLISVSQDIQLKSGIEYTLKADTRGPFTRDIRILEKGGGVMFTSDAYNAKNDAETRDAWYSHTLTFTPDRDFTGQISVLRSYYGTLDINNITLSTLSAEALNQETPIDPDALYQNNFADYTNNQDLVGDAEDFSFVAFKNLEGERTLKVINDQGNNIARYETPGATVDANTNIQVAQQLEVLAGKKYTYSALTRGKFERDIKVINVATGMAAYSSTPYNAMNDDALAAVWQELSVTFIPDADMEILLVINRKWNGTLDIDDIKLVEIPLEEETELDDTADYHNNFANYDEETTVDTDFNFVKVQQEDAVRTLEIGTQDNNSFLRFDTPDVTGDAETLIYTTADFDFVLGTTYTLTVRNRGAYMKNLAVLMSDDLSIAYENRGHNAGASDDALQVWYDDTLTFTPTEDFTGKLAIGRETNGILEIDDLKLVSVVNDDDEDDTPVEEEEEDEDETPVDEEEEEDEDEDETPNDDEETPEDEENPDGDVTSLEDLASEISIYPLPTTSKINLKLESSNPISIIVSNANGTVVQRIDSLQISNNGVGTLNLENTLNNGVYFMKITDGDKQVVKRIILMR</sequence>
<dbReference type="RefSeq" id="WP_168884111.1">
    <property type="nucleotide sequence ID" value="NZ_JABAIL010000006.1"/>
</dbReference>
<feature type="compositionally biased region" description="Acidic residues" evidence="1">
    <location>
        <begin position="687"/>
        <end position="736"/>
    </location>
</feature>
<organism evidence="4 5">
    <name type="scientific">Flammeovirga agarivorans</name>
    <dbReference type="NCBI Taxonomy" id="2726742"/>
    <lineage>
        <taxon>Bacteria</taxon>
        <taxon>Pseudomonadati</taxon>
        <taxon>Bacteroidota</taxon>
        <taxon>Cytophagia</taxon>
        <taxon>Cytophagales</taxon>
        <taxon>Flammeovirgaceae</taxon>
        <taxon>Flammeovirga</taxon>
    </lineage>
</organism>
<dbReference type="InterPro" id="IPR026444">
    <property type="entry name" value="Secre_tail"/>
</dbReference>
<dbReference type="Proteomes" id="UP000585050">
    <property type="component" value="Unassembled WGS sequence"/>
</dbReference>
<protein>
    <submittedName>
        <fullName evidence="4">T9SS type A sorting domain-containing protein</fullName>
    </submittedName>
</protein>
<evidence type="ECO:0000256" key="2">
    <source>
        <dbReference type="SAM" id="SignalP"/>
    </source>
</evidence>
<evidence type="ECO:0000259" key="3">
    <source>
        <dbReference type="Pfam" id="PF18962"/>
    </source>
</evidence>
<feature type="region of interest" description="Disordered" evidence="1">
    <location>
        <begin position="685"/>
        <end position="740"/>
    </location>
</feature>
<keyword evidence="5" id="KW-1185">Reference proteome</keyword>
<dbReference type="Gene3D" id="2.60.120.260">
    <property type="entry name" value="Galactose-binding domain-like"/>
    <property type="match status" value="3"/>
</dbReference>
<feature type="signal peptide" evidence="2">
    <location>
        <begin position="1"/>
        <end position="18"/>
    </location>
</feature>
<dbReference type="InterPro" id="IPR008979">
    <property type="entry name" value="Galactose-bd-like_sf"/>
</dbReference>
<dbReference type="SUPFAM" id="SSF49785">
    <property type="entry name" value="Galactose-binding domain-like"/>
    <property type="match status" value="1"/>
</dbReference>
<dbReference type="Pfam" id="PF18962">
    <property type="entry name" value="Por_Secre_tail"/>
    <property type="match status" value="1"/>
</dbReference>
<feature type="domain" description="Secretion system C-terminal sorting" evidence="3">
    <location>
        <begin position="751"/>
        <end position="825"/>
    </location>
</feature>
<name>A0A7X8SNG8_9BACT</name>
<accession>A0A7X8SNG8</accession>
<gene>
    <name evidence="4" type="ORF">HGP29_19545</name>
</gene>
<proteinExistence type="predicted"/>
<dbReference type="AlphaFoldDB" id="A0A7X8SNG8"/>